<feature type="binding site" evidence="7">
    <location>
        <begin position="73"/>
        <end position="74"/>
    </location>
    <ligand>
        <name>substrate</name>
    </ligand>
</feature>
<dbReference type="Gene3D" id="3.40.50.1860">
    <property type="match status" value="2"/>
</dbReference>
<keyword evidence="6 7" id="KW-0961">Cell wall biogenesis/degradation</keyword>
<dbReference type="InterPro" id="IPR004391">
    <property type="entry name" value="Glu_race"/>
</dbReference>
<keyword evidence="5 7" id="KW-0413">Isomerase</keyword>
<feature type="binding site" evidence="7">
    <location>
        <begin position="182"/>
        <end position="183"/>
    </location>
    <ligand>
        <name>substrate</name>
    </ligand>
</feature>
<keyword evidence="3 7" id="KW-0133">Cell shape</keyword>
<evidence type="ECO:0000256" key="4">
    <source>
        <dbReference type="ARBA" id="ARBA00022984"/>
    </source>
</evidence>
<dbReference type="InterPro" id="IPR001920">
    <property type="entry name" value="Asp/Glu_race"/>
</dbReference>
<dbReference type="NCBIfam" id="TIGR00067">
    <property type="entry name" value="glut_race"/>
    <property type="match status" value="1"/>
</dbReference>
<gene>
    <name evidence="7 8" type="primary">murI</name>
    <name evidence="8" type="ORF">NMU03_14530</name>
</gene>
<dbReference type="PANTHER" id="PTHR21198">
    <property type="entry name" value="GLUTAMATE RACEMASE"/>
    <property type="match status" value="1"/>
</dbReference>
<accession>A0ABY5I163</accession>
<dbReference type="PANTHER" id="PTHR21198:SF2">
    <property type="entry name" value="GLUTAMATE RACEMASE"/>
    <property type="match status" value="1"/>
</dbReference>
<evidence type="ECO:0000256" key="5">
    <source>
        <dbReference type="ARBA" id="ARBA00023235"/>
    </source>
</evidence>
<dbReference type="EC" id="5.1.1.3" evidence="2 7"/>
<evidence type="ECO:0000313" key="8">
    <source>
        <dbReference type="EMBL" id="UTY38795.1"/>
    </source>
</evidence>
<dbReference type="Pfam" id="PF01177">
    <property type="entry name" value="Asp_Glu_race"/>
    <property type="match status" value="1"/>
</dbReference>
<evidence type="ECO:0000256" key="3">
    <source>
        <dbReference type="ARBA" id="ARBA00022960"/>
    </source>
</evidence>
<comment type="similarity">
    <text evidence="7">Belongs to the aspartate/glutamate racemases family.</text>
</comment>
<evidence type="ECO:0000256" key="2">
    <source>
        <dbReference type="ARBA" id="ARBA00013090"/>
    </source>
</evidence>
<feature type="active site" description="Proton donor/acceptor" evidence="7">
    <location>
        <position position="72"/>
    </location>
</feature>
<dbReference type="RefSeq" id="WP_290139435.1">
    <property type="nucleotide sequence ID" value="NZ_CP101620.1"/>
</dbReference>
<dbReference type="GO" id="GO:0008881">
    <property type="term" value="F:glutamate racemase activity"/>
    <property type="evidence" value="ECO:0007669"/>
    <property type="project" value="UniProtKB-EC"/>
</dbReference>
<organism evidence="8 9">
    <name type="scientific">Allocoprobacillus halotolerans</name>
    <dbReference type="NCBI Taxonomy" id="2944914"/>
    <lineage>
        <taxon>Bacteria</taxon>
        <taxon>Bacillati</taxon>
        <taxon>Bacillota</taxon>
        <taxon>Erysipelotrichia</taxon>
        <taxon>Erysipelotrichales</taxon>
        <taxon>Erysipelotrichaceae</taxon>
        <taxon>Allocoprobacillus</taxon>
    </lineage>
</organism>
<keyword evidence="9" id="KW-1185">Reference proteome</keyword>
<evidence type="ECO:0000256" key="1">
    <source>
        <dbReference type="ARBA" id="ARBA00001602"/>
    </source>
</evidence>
<dbReference type="EMBL" id="CP101620">
    <property type="protein sequence ID" value="UTY38795.1"/>
    <property type="molecule type" value="Genomic_DNA"/>
</dbReference>
<feature type="binding site" evidence="7">
    <location>
        <begin position="9"/>
        <end position="10"/>
    </location>
    <ligand>
        <name>substrate</name>
    </ligand>
</feature>
<comment type="pathway">
    <text evidence="7">Cell wall biogenesis; peptidoglycan biosynthesis.</text>
</comment>
<dbReference type="InterPro" id="IPR015942">
    <property type="entry name" value="Asp/Glu/hydantoin_racemase"/>
</dbReference>
<evidence type="ECO:0000313" key="9">
    <source>
        <dbReference type="Proteomes" id="UP001060112"/>
    </source>
</evidence>
<feature type="binding site" evidence="7">
    <location>
        <begin position="41"/>
        <end position="42"/>
    </location>
    <ligand>
        <name>substrate</name>
    </ligand>
</feature>
<comment type="catalytic activity">
    <reaction evidence="1 7">
        <text>L-glutamate = D-glutamate</text>
        <dbReference type="Rhea" id="RHEA:12813"/>
        <dbReference type="ChEBI" id="CHEBI:29985"/>
        <dbReference type="ChEBI" id="CHEBI:29986"/>
        <dbReference type="EC" id="5.1.1.3"/>
    </reaction>
</comment>
<keyword evidence="4 7" id="KW-0573">Peptidoglycan synthesis</keyword>
<feature type="active site" description="Proton donor/acceptor" evidence="7">
    <location>
        <position position="181"/>
    </location>
</feature>
<evidence type="ECO:0000256" key="7">
    <source>
        <dbReference type="HAMAP-Rule" id="MF_00258"/>
    </source>
</evidence>
<dbReference type="HAMAP" id="MF_00258">
    <property type="entry name" value="Glu_racemase"/>
    <property type="match status" value="1"/>
</dbReference>
<name>A0ABY5I163_9FIRM</name>
<proteinExistence type="inferred from homology"/>
<dbReference type="PROSITE" id="PS00924">
    <property type="entry name" value="ASP_GLU_RACEMASE_2"/>
    <property type="match status" value="1"/>
</dbReference>
<comment type="function">
    <text evidence="7">Provides the (R)-glutamate required for cell wall biosynthesis.</text>
</comment>
<dbReference type="SUPFAM" id="SSF53681">
    <property type="entry name" value="Aspartate/glutamate racemase"/>
    <property type="match status" value="2"/>
</dbReference>
<evidence type="ECO:0000256" key="6">
    <source>
        <dbReference type="ARBA" id="ARBA00023316"/>
    </source>
</evidence>
<dbReference type="InterPro" id="IPR033134">
    <property type="entry name" value="Asp/Glu_racemase_AS_2"/>
</dbReference>
<protein>
    <recommendedName>
        <fullName evidence="2 7">Glutamate racemase</fullName>
        <ecNumber evidence="2 7">5.1.1.3</ecNumber>
    </recommendedName>
</protein>
<dbReference type="Proteomes" id="UP001060112">
    <property type="component" value="Chromosome"/>
</dbReference>
<reference evidence="8" key="1">
    <citation type="submission" date="2022-07" db="EMBL/GenBank/DDBJ databases">
        <title>Faecal culturing of patients with breast cancer.</title>
        <authorList>
            <person name="Teng N.M.Y."/>
            <person name="Kiu R."/>
            <person name="Evans R."/>
            <person name="Baker D.J."/>
            <person name="Zenner C."/>
            <person name="Robinson S.D."/>
            <person name="Hall L.J."/>
        </authorList>
    </citation>
    <scope>NUCLEOTIDE SEQUENCE</scope>
    <source>
        <strain evidence="8">LH1062</strain>
    </source>
</reference>
<sequence>MNNPIGVFDSGVGGLTVLDYMRQQCPQENMIYIGDNAHCPYGDKTKTQLLEYTRKICDYFVSQNVKMIVLACNTTSANVLEELQQSYPDIPIVGVIHSTVHEFLARHHQSVLVIATNATIQSHKYRQMILQYNPDITVHELATPQLVPVIESGEYKAGVHDLIRQYLLDYQKKVDAIILGCTHYPVLLKQIQDVLKDIDYISSSASICHEVASYLKNHQMENTQLTAGNIKIYTTGQPQVFFQSSQGFFDFQNLSVEHLDL</sequence>